<dbReference type="Pfam" id="PF03772">
    <property type="entry name" value="Competence"/>
    <property type="match status" value="1"/>
</dbReference>
<evidence type="ECO:0000313" key="9">
    <source>
        <dbReference type="Proteomes" id="UP000004946"/>
    </source>
</evidence>
<keyword evidence="3 6" id="KW-0812">Transmembrane</keyword>
<dbReference type="GO" id="GO:0005886">
    <property type="term" value="C:plasma membrane"/>
    <property type="evidence" value="ECO:0007669"/>
    <property type="project" value="UniProtKB-SubCell"/>
</dbReference>
<feature type="transmembrane region" description="Helical" evidence="6">
    <location>
        <begin position="402"/>
        <end position="425"/>
    </location>
</feature>
<dbReference type="NCBIfam" id="TIGR00360">
    <property type="entry name" value="ComEC_N-term"/>
    <property type="match status" value="1"/>
</dbReference>
<keyword evidence="5 6" id="KW-0472">Membrane</keyword>
<comment type="caution">
    <text evidence="8">The sequence shown here is derived from an EMBL/GenBank/DDBJ whole genome shotgun (WGS) entry which is preliminary data.</text>
</comment>
<evidence type="ECO:0000256" key="3">
    <source>
        <dbReference type="ARBA" id="ARBA00022692"/>
    </source>
</evidence>
<evidence type="ECO:0000256" key="4">
    <source>
        <dbReference type="ARBA" id="ARBA00022989"/>
    </source>
</evidence>
<dbReference type="PANTHER" id="PTHR30619:SF7">
    <property type="entry name" value="BETA-LACTAMASE DOMAIN PROTEIN"/>
    <property type="match status" value="1"/>
</dbReference>
<evidence type="ECO:0000313" key="8">
    <source>
        <dbReference type="EMBL" id="EFT84085.1"/>
    </source>
</evidence>
<evidence type="ECO:0000256" key="5">
    <source>
        <dbReference type="ARBA" id="ARBA00023136"/>
    </source>
</evidence>
<dbReference type="eggNOG" id="COG0658">
    <property type="taxonomic scope" value="Bacteria"/>
</dbReference>
<feature type="transmembrane region" description="Helical" evidence="6">
    <location>
        <begin position="373"/>
        <end position="390"/>
    </location>
</feature>
<reference evidence="8 9" key="1">
    <citation type="submission" date="2010-12" db="EMBL/GenBank/DDBJ databases">
        <authorList>
            <person name="Muzny D."/>
            <person name="Qin X."/>
            <person name="Buhay C."/>
            <person name="Dugan-Rocha S."/>
            <person name="Ding Y."/>
            <person name="Chen G."/>
            <person name="Hawes A."/>
            <person name="Holder M."/>
            <person name="Jhangiani S."/>
            <person name="Johnson A."/>
            <person name="Khan Z."/>
            <person name="Li Z."/>
            <person name="Liu W."/>
            <person name="Liu X."/>
            <person name="Perez L."/>
            <person name="Shen H."/>
            <person name="Wang Q."/>
            <person name="Watt J."/>
            <person name="Xi L."/>
            <person name="Xin Y."/>
            <person name="Zhou J."/>
            <person name="Deng J."/>
            <person name="Jiang H."/>
            <person name="Liu Y."/>
            <person name="Qu J."/>
            <person name="Song X.-Z."/>
            <person name="Zhang L."/>
            <person name="Villasana D."/>
            <person name="Johnson A."/>
            <person name="Liu J."/>
            <person name="Liyanage D."/>
            <person name="Lorensuhewa L."/>
            <person name="Robinson T."/>
            <person name="Song A."/>
            <person name="Song B.-B."/>
            <person name="Dinh H."/>
            <person name="Thornton R."/>
            <person name="Coyle M."/>
            <person name="Francisco L."/>
            <person name="Jackson L."/>
            <person name="Javaid M."/>
            <person name="Korchina V."/>
            <person name="Kovar C."/>
            <person name="Mata R."/>
            <person name="Mathew T."/>
            <person name="Ngo R."/>
            <person name="Nguyen L."/>
            <person name="Nguyen N."/>
            <person name="Okwuonu G."/>
            <person name="Ongeri F."/>
            <person name="Pham C."/>
            <person name="Simmons D."/>
            <person name="Wilczek-Boney K."/>
            <person name="Hale W."/>
            <person name="Jakkamsetti A."/>
            <person name="Pham P."/>
            <person name="Ruth R."/>
            <person name="San Lucas F."/>
            <person name="Warren J."/>
            <person name="Zhang J."/>
            <person name="Zhao Z."/>
            <person name="Zhou C."/>
            <person name="Zhu D."/>
            <person name="Lee S."/>
            <person name="Bess C."/>
            <person name="Blankenburg K."/>
            <person name="Forbes L."/>
            <person name="Fu Q."/>
            <person name="Gubbala S."/>
            <person name="Hirani K."/>
            <person name="Jayaseelan J.C."/>
            <person name="Lara F."/>
            <person name="Munidasa M."/>
            <person name="Palculict T."/>
            <person name="Patil S."/>
            <person name="Pu L.-L."/>
            <person name="Saada N."/>
            <person name="Tang L."/>
            <person name="Weissenberger G."/>
            <person name="Zhu Y."/>
            <person name="Hemphill L."/>
            <person name="Shang Y."/>
            <person name="Youmans B."/>
            <person name="Ayvaz T."/>
            <person name="Ross M."/>
            <person name="Santibanez J."/>
            <person name="Aqrawi P."/>
            <person name="Gross S."/>
            <person name="Joshi V."/>
            <person name="Fowler G."/>
            <person name="Nazareth L."/>
            <person name="Reid J."/>
            <person name="Worley K."/>
            <person name="Petrosino J."/>
            <person name="Highlander S."/>
            <person name="Gibbs R."/>
        </authorList>
    </citation>
    <scope>NUCLEOTIDE SEQUENCE [LARGE SCALE GENOMIC DNA]</scope>
    <source>
        <strain evidence="8 9">DSM 10105</strain>
    </source>
</reference>
<organism evidence="8 9">
    <name type="scientific">Parascardovia denticolens DSM 10105 = JCM 12538</name>
    <dbReference type="NCBI Taxonomy" id="864564"/>
    <lineage>
        <taxon>Bacteria</taxon>
        <taxon>Bacillati</taxon>
        <taxon>Actinomycetota</taxon>
        <taxon>Actinomycetes</taxon>
        <taxon>Bifidobacteriales</taxon>
        <taxon>Bifidobacteriaceae</taxon>
        <taxon>Parascardovia</taxon>
    </lineage>
</organism>
<protein>
    <submittedName>
        <fullName evidence="8">ComEC/Rec2-like protein</fullName>
    </submittedName>
</protein>
<feature type="transmembrane region" description="Helical" evidence="6">
    <location>
        <begin position="469"/>
        <end position="489"/>
    </location>
</feature>
<dbReference type="PANTHER" id="PTHR30619">
    <property type="entry name" value="DNA INTERNALIZATION/COMPETENCE PROTEIN COMEC/REC2"/>
    <property type="match status" value="1"/>
</dbReference>
<dbReference type="AlphaFoldDB" id="E6JZT1"/>
<dbReference type="InterPro" id="IPR052159">
    <property type="entry name" value="Competence_DNA_uptake"/>
</dbReference>
<feature type="transmembrane region" description="Helical" evidence="6">
    <location>
        <begin position="278"/>
        <end position="301"/>
    </location>
</feature>
<gene>
    <name evidence="8" type="ORF">HMPREF0620_1090</name>
</gene>
<feature type="domain" description="ComEC/Rec2-related protein" evidence="7">
    <location>
        <begin position="268"/>
        <end position="519"/>
    </location>
</feature>
<feature type="transmembrane region" description="Helical" evidence="6">
    <location>
        <begin position="501"/>
        <end position="522"/>
    </location>
</feature>
<dbReference type="EMBL" id="AEON01000001">
    <property type="protein sequence ID" value="EFT84085.1"/>
    <property type="molecule type" value="Genomic_DNA"/>
</dbReference>
<accession>E6JZT1</accession>
<keyword evidence="9" id="KW-1185">Reference proteome</keyword>
<dbReference type="InterPro" id="IPR004477">
    <property type="entry name" value="ComEC_N"/>
</dbReference>
<sequence>MKNRTYKDFRLFFVASCLWGTALCCHLLPSSPVRARVVIVAEGALALVFFFGLGICCGAREDSSRLSLGLYLIVGSLCVSCMVINLSARQAVDRAYGLEVGESAIGKEALFLLHAQTPALTSDRRGFTCKIDGEVEAWQYGGSVLSVRQPIRAYARSPSCPWEQGGYFWVRGTVSQATYGKAPLWLTASQAKASSGEKSTGVPATTRVRSPHRGLTVIHRMQEAFLDQSRRLSPQGQILLPGLTLGVLGTDAVVGGSDPSVPQAYLSRVKDSYLNLGMMHLMAVSGSHFVLVSGLLGWILVRCQWRRKATGGIQALAFCLLAVCMYPSDSVIRALITGLLAILALCRGRISSSFACLNLTVCLVLTFRPEFAWSYGFSLSVTAVYGIILFHRPCSAFLSRRLPGWLAQGLSMTICAQVLSLPISLLMQPSLPLLSPIANVMVAPFVEGATILGIAAFAIAWAAPRLAYALLWLGSGCTQVMNQISLWLADRPWCSLPWPQGLAGVGALFASYAVIILTYAVVKLFLAVKRSQTGTIEAGTVETGTVKAGTVEPDAAATVGSSWREKLGMGTRFPKDIREEVSWRWKEIKDAIFAGDW</sequence>
<proteinExistence type="predicted"/>
<dbReference type="Proteomes" id="UP000004946">
    <property type="component" value="Chromosome"/>
</dbReference>
<feature type="transmembrane region" description="Helical" evidence="6">
    <location>
        <begin position="34"/>
        <end position="56"/>
    </location>
</feature>
<dbReference type="RefSeq" id="WP_006290537.1">
    <property type="nucleotide sequence ID" value="NZ_AP012333.1"/>
</dbReference>
<evidence type="ECO:0000259" key="7">
    <source>
        <dbReference type="Pfam" id="PF03772"/>
    </source>
</evidence>
<evidence type="ECO:0000256" key="2">
    <source>
        <dbReference type="ARBA" id="ARBA00022475"/>
    </source>
</evidence>
<dbReference type="HOGENOM" id="CLU_027482_0_0_11"/>
<feature type="transmembrane region" description="Helical" evidence="6">
    <location>
        <begin position="437"/>
        <end position="462"/>
    </location>
</feature>
<name>E6JZT1_PARDN</name>
<feature type="transmembrane region" description="Helical" evidence="6">
    <location>
        <begin position="350"/>
        <end position="367"/>
    </location>
</feature>
<comment type="subcellular location">
    <subcellularLocation>
        <location evidence="1">Cell membrane</location>
        <topology evidence="1">Multi-pass membrane protein</topology>
    </subcellularLocation>
</comment>
<evidence type="ECO:0000256" key="6">
    <source>
        <dbReference type="SAM" id="Phobius"/>
    </source>
</evidence>
<evidence type="ECO:0000256" key="1">
    <source>
        <dbReference type="ARBA" id="ARBA00004651"/>
    </source>
</evidence>
<keyword evidence="2" id="KW-1003">Cell membrane</keyword>
<feature type="transmembrane region" description="Helical" evidence="6">
    <location>
        <begin position="68"/>
        <end position="88"/>
    </location>
</feature>
<keyword evidence="4 6" id="KW-1133">Transmembrane helix</keyword>